<dbReference type="EMBL" id="CASHTH010001251">
    <property type="protein sequence ID" value="CAI8013268.1"/>
    <property type="molecule type" value="Genomic_DNA"/>
</dbReference>
<sequence length="34" mass="3903">MVTEDTDFHGNHPRDHTHQTLGREVDSRPHPPSV</sequence>
<organism evidence="2 3">
    <name type="scientific">Geodia barretti</name>
    <name type="common">Barrett's horny sponge</name>
    <dbReference type="NCBI Taxonomy" id="519541"/>
    <lineage>
        <taxon>Eukaryota</taxon>
        <taxon>Metazoa</taxon>
        <taxon>Porifera</taxon>
        <taxon>Demospongiae</taxon>
        <taxon>Heteroscleromorpha</taxon>
        <taxon>Tetractinellida</taxon>
        <taxon>Astrophorina</taxon>
        <taxon>Geodiidae</taxon>
        <taxon>Geodia</taxon>
    </lineage>
</organism>
<reference evidence="2" key="1">
    <citation type="submission" date="2023-03" db="EMBL/GenBank/DDBJ databases">
        <authorList>
            <person name="Steffen K."/>
            <person name="Cardenas P."/>
        </authorList>
    </citation>
    <scope>NUCLEOTIDE SEQUENCE</scope>
</reference>
<evidence type="ECO:0000313" key="2">
    <source>
        <dbReference type="EMBL" id="CAI8013268.1"/>
    </source>
</evidence>
<feature type="region of interest" description="Disordered" evidence="1">
    <location>
        <begin position="1"/>
        <end position="34"/>
    </location>
</feature>
<accession>A0AA35W9N6</accession>
<dbReference type="Proteomes" id="UP001174909">
    <property type="component" value="Unassembled WGS sequence"/>
</dbReference>
<evidence type="ECO:0000313" key="3">
    <source>
        <dbReference type="Proteomes" id="UP001174909"/>
    </source>
</evidence>
<protein>
    <submittedName>
        <fullName evidence="2">Uncharacterized protein</fullName>
    </submittedName>
</protein>
<name>A0AA35W9N6_GEOBA</name>
<keyword evidence="3" id="KW-1185">Reference proteome</keyword>
<evidence type="ECO:0000256" key="1">
    <source>
        <dbReference type="SAM" id="MobiDB-lite"/>
    </source>
</evidence>
<gene>
    <name evidence="2" type="ORF">GBAR_LOCUS8437</name>
</gene>
<dbReference type="AlphaFoldDB" id="A0AA35W9N6"/>
<proteinExistence type="predicted"/>
<comment type="caution">
    <text evidence="2">The sequence shown here is derived from an EMBL/GenBank/DDBJ whole genome shotgun (WGS) entry which is preliminary data.</text>
</comment>